<dbReference type="Pfam" id="PF01545">
    <property type="entry name" value="Cation_efflux"/>
    <property type="match status" value="1"/>
</dbReference>
<evidence type="ECO:0000256" key="1">
    <source>
        <dbReference type="ARBA" id="ARBA00004141"/>
    </source>
</evidence>
<dbReference type="Proteomes" id="UP001165363">
    <property type="component" value="Unassembled WGS sequence"/>
</dbReference>
<feature type="transmembrane region" description="Helical" evidence="6">
    <location>
        <begin position="12"/>
        <end position="31"/>
    </location>
</feature>
<evidence type="ECO:0000256" key="6">
    <source>
        <dbReference type="SAM" id="Phobius"/>
    </source>
</evidence>
<dbReference type="RefSeq" id="WP_249847216.1">
    <property type="nucleotide sequence ID" value="NZ_JAMGBD010000001.1"/>
</dbReference>
<feature type="domain" description="Cation efflux protein transmembrane" evidence="7">
    <location>
        <begin position="11"/>
        <end position="218"/>
    </location>
</feature>
<keyword evidence="2" id="KW-0813">Transport</keyword>
<dbReference type="InterPro" id="IPR002524">
    <property type="entry name" value="Cation_efflux"/>
</dbReference>
<comment type="caution">
    <text evidence="8">The sequence shown here is derived from an EMBL/GenBank/DDBJ whole genome shotgun (WGS) entry which is preliminary data.</text>
</comment>
<organism evidence="8 9">
    <name type="scientific">Sphingomonas alba</name>
    <dbReference type="NCBI Taxonomy" id="2908208"/>
    <lineage>
        <taxon>Bacteria</taxon>
        <taxon>Pseudomonadati</taxon>
        <taxon>Pseudomonadota</taxon>
        <taxon>Alphaproteobacteria</taxon>
        <taxon>Sphingomonadales</taxon>
        <taxon>Sphingomonadaceae</taxon>
        <taxon>Sphingomonas</taxon>
    </lineage>
</organism>
<dbReference type="NCBIfam" id="TIGR01297">
    <property type="entry name" value="CDF"/>
    <property type="match status" value="1"/>
</dbReference>
<feature type="transmembrane region" description="Helical" evidence="6">
    <location>
        <begin position="194"/>
        <end position="212"/>
    </location>
</feature>
<feature type="transmembrane region" description="Helical" evidence="6">
    <location>
        <begin position="77"/>
        <end position="98"/>
    </location>
</feature>
<evidence type="ECO:0000256" key="3">
    <source>
        <dbReference type="ARBA" id="ARBA00022692"/>
    </source>
</evidence>
<keyword evidence="4 6" id="KW-1133">Transmembrane helix</keyword>
<dbReference type="InterPro" id="IPR027469">
    <property type="entry name" value="Cation_efflux_TMD_sf"/>
</dbReference>
<sequence length="315" mass="33889">MNTEPHNNRTLWIAFAANMGIAVSKFVAAALTGSSAMLTEGVHSVVDSSNQLLLLWGRKASRRPPDKLHPFGYGREIYFWSFVVAVLVFALGAGVSVYEGIIHIADPEPAVSPIIAYGVLLVAFLLEGGSTLEAFKDFNQAKGKLGWVQAIIQSKDPPGFIVLLENGAAMVGILAAAIGLGVSQITGDPRYDGMASIVIGCILGFTAALLAYESKALLIGEAADPELVTAIHEMVERRDGVTSVGEVLTVHSAPDQITAMLSVDFEDHISARDVERLVCDIELECERRFPIIRRLYIRPRSAADQCRTEEGAALI</sequence>
<dbReference type="PANTHER" id="PTHR13414:SF9">
    <property type="entry name" value="PROTON-COUPLED ZINC ANTIPORTER SLC30A9, MITOCHONDRIAL"/>
    <property type="match status" value="1"/>
</dbReference>
<dbReference type="Gene3D" id="1.20.1510.10">
    <property type="entry name" value="Cation efflux protein transmembrane domain"/>
    <property type="match status" value="1"/>
</dbReference>
<feature type="transmembrane region" description="Helical" evidence="6">
    <location>
        <begin position="110"/>
        <end position="126"/>
    </location>
</feature>
<reference evidence="8" key="1">
    <citation type="submission" date="2022-05" db="EMBL/GenBank/DDBJ databases">
        <authorList>
            <person name="Jo J.-H."/>
            <person name="Im W.-T."/>
        </authorList>
    </citation>
    <scope>NUCLEOTIDE SEQUENCE</scope>
    <source>
        <strain evidence="8">SE158</strain>
    </source>
</reference>
<dbReference type="SUPFAM" id="SSF161111">
    <property type="entry name" value="Cation efflux protein transmembrane domain-like"/>
    <property type="match status" value="1"/>
</dbReference>
<comment type="subcellular location">
    <subcellularLocation>
        <location evidence="1">Membrane</location>
        <topology evidence="1">Multi-pass membrane protein</topology>
    </subcellularLocation>
</comment>
<dbReference type="InterPro" id="IPR040177">
    <property type="entry name" value="SLC30A9"/>
</dbReference>
<keyword evidence="9" id="KW-1185">Reference proteome</keyword>
<dbReference type="InterPro" id="IPR036837">
    <property type="entry name" value="Cation_efflux_CTD_sf"/>
</dbReference>
<evidence type="ECO:0000256" key="4">
    <source>
        <dbReference type="ARBA" id="ARBA00022989"/>
    </source>
</evidence>
<dbReference type="SUPFAM" id="SSF160240">
    <property type="entry name" value="Cation efflux protein cytoplasmic domain-like"/>
    <property type="match status" value="1"/>
</dbReference>
<dbReference type="PANTHER" id="PTHR13414">
    <property type="entry name" value="HUEL-CATION TRANSPORTER"/>
    <property type="match status" value="1"/>
</dbReference>
<accession>A0ABT0RKW7</accession>
<name>A0ABT0RKW7_9SPHN</name>
<evidence type="ECO:0000256" key="5">
    <source>
        <dbReference type="ARBA" id="ARBA00023136"/>
    </source>
</evidence>
<protein>
    <submittedName>
        <fullName evidence="8">Cation diffusion facilitator family transporter</fullName>
    </submittedName>
</protein>
<evidence type="ECO:0000313" key="8">
    <source>
        <dbReference type="EMBL" id="MCL6683281.1"/>
    </source>
</evidence>
<keyword evidence="3 6" id="KW-0812">Transmembrane</keyword>
<keyword evidence="5 6" id="KW-0472">Membrane</keyword>
<dbReference type="InterPro" id="IPR058533">
    <property type="entry name" value="Cation_efflux_TM"/>
</dbReference>
<evidence type="ECO:0000313" key="9">
    <source>
        <dbReference type="Proteomes" id="UP001165363"/>
    </source>
</evidence>
<evidence type="ECO:0000259" key="7">
    <source>
        <dbReference type="Pfam" id="PF01545"/>
    </source>
</evidence>
<feature type="transmembrane region" description="Helical" evidence="6">
    <location>
        <begin position="160"/>
        <end position="182"/>
    </location>
</feature>
<gene>
    <name evidence="8" type="ORF">LZ536_05115</name>
</gene>
<proteinExistence type="predicted"/>
<dbReference type="EMBL" id="JAMGBD010000001">
    <property type="protein sequence ID" value="MCL6683281.1"/>
    <property type="molecule type" value="Genomic_DNA"/>
</dbReference>
<evidence type="ECO:0000256" key="2">
    <source>
        <dbReference type="ARBA" id="ARBA00022448"/>
    </source>
</evidence>